<accession>A0ABU7EP33</accession>
<reference evidence="2 3" key="1">
    <citation type="submission" date="2021-06" db="EMBL/GenBank/DDBJ databases">
        <authorList>
            <person name="Palmer J.M."/>
        </authorList>
    </citation>
    <scope>NUCLEOTIDE SEQUENCE [LARGE SCALE GENOMIC DNA]</scope>
    <source>
        <strain evidence="2 3">CL_MEX2019</strain>
        <tissue evidence="2">Muscle</tissue>
    </source>
</reference>
<organism evidence="2 3">
    <name type="scientific">Characodon lateralis</name>
    <dbReference type="NCBI Taxonomy" id="208331"/>
    <lineage>
        <taxon>Eukaryota</taxon>
        <taxon>Metazoa</taxon>
        <taxon>Chordata</taxon>
        <taxon>Craniata</taxon>
        <taxon>Vertebrata</taxon>
        <taxon>Euteleostomi</taxon>
        <taxon>Actinopterygii</taxon>
        <taxon>Neopterygii</taxon>
        <taxon>Teleostei</taxon>
        <taxon>Neoteleostei</taxon>
        <taxon>Acanthomorphata</taxon>
        <taxon>Ovalentaria</taxon>
        <taxon>Atherinomorphae</taxon>
        <taxon>Cyprinodontiformes</taxon>
        <taxon>Goodeidae</taxon>
        <taxon>Characodon</taxon>
    </lineage>
</organism>
<name>A0ABU7EP33_9TELE</name>
<evidence type="ECO:0000313" key="2">
    <source>
        <dbReference type="EMBL" id="MED6288981.1"/>
    </source>
</evidence>
<dbReference type="EMBL" id="JAHUTJ010062647">
    <property type="protein sequence ID" value="MED6288981.1"/>
    <property type="molecule type" value="Genomic_DNA"/>
</dbReference>
<protein>
    <submittedName>
        <fullName evidence="2">Uncharacterized protein</fullName>
    </submittedName>
</protein>
<sequence>MAQHSNQNNSVSLETTKPNRTEPVYLQPAASQDVRLIHHRRTKRHPAARSVSQPILRSFLSTEARSLQSPCRCCLATTSSSTTSSCYYILLLFTLPVETSCSTQPRHSKVFSSIR</sequence>
<keyword evidence="3" id="KW-1185">Reference proteome</keyword>
<feature type="region of interest" description="Disordered" evidence="1">
    <location>
        <begin position="1"/>
        <end position="23"/>
    </location>
</feature>
<feature type="compositionally biased region" description="Polar residues" evidence="1">
    <location>
        <begin position="1"/>
        <end position="18"/>
    </location>
</feature>
<evidence type="ECO:0000256" key="1">
    <source>
        <dbReference type="SAM" id="MobiDB-lite"/>
    </source>
</evidence>
<comment type="caution">
    <text evidence="2">The sequence shown here is derived from an EMBL/GenBank/DDBJ whole genome shotgun (WGS) entry which is preliminary data.</text>
</comment>
<gene>
    <name evidence="2" type="ORF">CHARACLAT_031726</name>
</gene>
<evidence type="ECO:0000313" key="3">
    <source>
        <dbReference type="Proteomes" id="UP001352852"/>
    </source>
</evidence>
<proteinExistence type="predicted"/>
<dbReference type="Proteomes" id="UP001352852">
    <property type="component" value="Unassembled WGS sequence"/>
</dbReference>